<dbReference type="AlphaFoldDB" id="A0A841GXA8"/>
<evidence type="ECO:0000313" key="12">
    <source>
        <dbReference type="Proteomes" id="UP000582837"/>
    </source>
</evidence>
<dbReference type="RefSeq" id="WP_170036099.1">
    <property type="nucleotide sequence ID" value="NZ_JABDTL010000002.1"/>
</dbReference>
<evidence type="ECO:0000256" key="8">
    <source>
        <dbReference type="HAMAP-Rule" id="MF_02006"/>
    </source>
</evidence>
<dbReference type="Gene3D" id="3.40.50.620">
    <property type="entry name" value="HUPs"/>
    <property type="match status" value="1"/>
</dbReference>
<feature type="binding site" evidence="8">
    <location>
        <position position="234"/>
    </location>
    <ligand>
        <name>ATP</name>
        <dbReference type="ChEBI" id="CHEBI:30616"/>
    </ligand>
</feature>
<feature type="domain" description="RNA-binding S4" evidence="10">
    <location>
        <begin position="360"/>
        <end position="422"/>
    </location>
</feature>
<comment type="catalytic activity">
    <reaction evidence="7 8">
        <text>tRNA(Tyr) + L-tyrosine + ATP = L-tyrosyl-tRNA(Tyr) + AMP + diphosphate + H(+)</text>
        <dbReference type="Rhea" id="RHEA:10220"/>
        <dbReference type="Rhea" id="RHEA-COMP:9706"/>
        <dbReference type="Rhea" id="RHEA-COMP:9707"/>
        <dbReference type="ChEBI" id="CHEBI:15378"/>
        <dbReference type="ChEBI" id="CHEBI:30616"/>
        <dbReference type="ChEBI" id="CHEBI:33019"/>
        <dbReference type="ChEBI" id="CHEBI:58315"/>
        <dbReference type="ChEBI" id="CHEBI:78442"/>
        <dbReference type="ChEBI" id="CHEBI:78536"/>
        <dbReference type="ChEBI" id="CHEBI:456215"/>
        <dbReference type="EC" id="6.1.1.1"/>
    </reaction>
</comment>
<keyword evidence="5 8" id="KW-0648">Protein biosynthesis</keyword>
<dbReference type="EC" id="6.1.1.1" evidence="8"/>
<feature type="binding site" evidence="8">
    <location>
        <position position="171"/>
    </location>
    <ligand>
        <name>L-tyrosine</name>
        <dbReference type="ChEBI" id="CHEBI:58315"/>
    </ligand>
</feature>
<comment type="caution">
    <text evidence="8">Lacks conserved residue(s) required for the propagation of feature annotation.</text>
</comment>
<dbReference type="CDD" id="cd00805">
    <property type="entry name" value="TyrRS_core"/>
    <property type="match status" value="1"/>
</dbReference>
<dbReference type="PRINTS" id="PR01040">
    <property type="entry name" value="TRNASYNTHTYR"/>
</dbReference>
<dbReference type="PANTHER" id="PTHR11766">
    <property type="entry name" value="TYROSYL-TRNA SYNTHETASE"/>
    <property type="match status" value="1"/>
</dbReference>
<dbReference type="SMART" id="SM00363">
    <property type="entry name" value="S4"/>
    <property type="match status" value="1"/>
</dbReference>
<dbReference type="Gene3D" id="1.10.240.10">
    <property type="entry name" value="Tyrosyl-Transfer RNA Synthetase"/>
    <property type="match status" value="1"/>
</dbReference>
<dbReference type="EMBL" id="JACHIA010000003">
    <property type="protein sequence ID" value="MBB6069766.1"/>
    <property type="molecule type" value="Genomic_DNA"/>
</dbReference>
<dbReference type="NCBIfam" id="TIGR00234">
    <property type="entry name" value="tyrS"/>
    <property type="match status" value="1"/>
</dbReference>
<dbReference type="InterPro" id="IPR002305">
    <property type="entry name" value="aa-tRNA-synth_Ic"/>
</dbReference>
<protein>
    <recommendedName>
        <fullName evidence="8">Tyrosine--tRNA ligase</fullName>
        <ecNumber evidence="8">6.1.1.1</ecNumber>
    </recommendedName>
    <alternativeName>
        <fullName evidence="8">Tyrosyl-tRNA synthetase</fullName>
        <shortName evidence="8">TyrRS</shortName>
    </alternativeName>
</protein>
<accession>A0A841GXA8</accession>
<evidence type="ECO:0000256" key="9">
    <source>
        <dbReference type="PROSITE-ProRule" id="PRU00182"/>
    </source>
</evidence>
<feature type="short sequence motif" description="'KMSKS' region" evidence="8">
    <location>
        <begin position="231"/>
        <end position="235"/>
    </location>
</feature>
<feature type="binding site" evidence="8">
    <location>
        <position position="175"/>
    </location>
    <ligand>
        <name>L-tyrosine</name>
        <dbReference type="ChEBI" id="CHEBI:58315"/>
    </ligand>
</feature>
<keyword evidence="1 8" id="KW-0436">Ligase</keyword>
<dbReference type="InterPro" id="IPR036986">
    <property type="entry name" value="S4_RNA-bd_sf"/>
</dbReference>
<dbReference type="Pfam" id="PF00579">
    <property type="entry name" value="tRNA-synt_1b"/>
    <property type="match status" value="1"/>
</dbReference>
<dbReference type="GO" id="GO:0006437">
    <property type="term" value="P:tyrosyl-tRNA aminoacylation"/>
    <property type="evidence" value="ECO:0007669"/>
    <property type="project" value="UniProtKB-UniRule"/>
</dbReference>
<dbReference type="PANTHER" id="PTHR11766:SF0">
    <property type="entry name" value="TYROSINE--TRNA LIGASE, MITOCHONDRIAL"/>
    <property type="match status" value="1"/>
</dbReference>
<dbReference type="SUPFAM" id="SSF55174">
    <property type="entry name" value="Alpha-L RNA-binding motif"/>
    <property type="match status" value="1"/>
</dbReference>
<comment type="subunit">
    <text evidence="8">Homodimer.</text>
</comment>
<feature type="binding site" evidence="8">
    <location>
        <position position="35"/>
    </location>
    <ligand>
        <name>L-tyrosine</name>
        <dbReference type="ChEBI" id="CHEBI:58315"/>
    </ligand>
</feature>
<dbReference type="FunFam" id="3.10.290.10:FF:000014">
    <property type="entry name" value="Tyrosine--tRNA ligase"/>
    <property type="match status" value="1"/>
</dbReference>
<dbReference type="InterPro" id="IPR054608">
    <property type="entry name" value="SYY-like_C"/>
</dbReference>
<dbReference type="InterPro" id="IPR002942">
    <property type="entry name" value="S4_RNA-bd"/>
</dbReference>
<dbReference type="FunFam" id="1.10.240.10:FF:000001">
    <property type="entry name" value="Tyrosine--tRNA ligase"/>
    <property type="match status" value="1"/>
</dbReference>
<keyword evidence="4 9" id="KW-0694">RNA-binding</keyword>
<dbReference type="GO" id="GO:0003723">
    <property type="term" value="F:RNA binding"/>
    <property type="evidence" value="ECO:0007669"/>
    <property type="project" value="UniProtKB-KW"/>
</dbReference>
<dbReference type="GO" id="GO:0005829">
    <property type="term" value="C:cytosol"/>
    <property type="evidence" value="ECO:0007669"/>
    <property type="project" value="TreeGrafter"/>
</dbReference>
<keyword evidence="6 8" id="KW-0030">Aminoacyl-tRNA synthetase</keyword>
<comment type="function">
    <text evidence="8">Catalyzes the attachment of tyrosine to tRNA(Tyr) in a two-step reaction: tyrosine is first activated by ATP to form Tyr-AMP and then transferred to the acceptor end of tRNA(Tyr).</text>
</comment>
<reference evidence="11 12" key="1">
    <citation type="submission" date="2020-08" db="EMBL/GenBank/DDBJ databases">
        <title>Genomic Encyclopedia of Type Strains, Phase IV (KMG-IV): sequencing the most valuable type-strain genomes for metagenomic binning, comparative biology and taxonomic classification.</title>
        <authorList>
            <person name="Goeker M."/>
        </authorList>
    </citation>
    <scope>NUCLEOTIDE SEQUENCE [LARGE SCALE GENOMIC DNA]</scope>
    <source>
        <strain evidence="11 12">DSM 29007</strain>
    </source>
</reference>
<keyword evidence="2 8" id="KW-0547">Nucleotide-binding</keyword>
<dbReference type="GO" id="GO:0005524">
    <property type="term" value="F:ATP binding"/>
    <property type="evidence" value="ECO:0007669"/>
    <property type="project" value="UniProtKB-UniRule"/>
</dbReference>
<keyword evidence="8" id="KW-0963">Cytoplasm</keyword>
<organism evidence="11 12">
    <name type="scientific">Longimicrobium terrae</name>
    <dbReference type="NCBI Taxonomy" id="1639882"/>
    <lineage>
        <taxon>Bacteria</taxon>
        <taxon>Pseudomonadati</taxon>
        <taxon>Gemmatimonadota</taxon>
        <taxon>Longimicrobiia</taxon>
        <taxon>Longimicrobiales</taxon>
        <taxon>Longimicrobiaceae</taxon>
        <taxon>Longimicrobium</taxon>
    </lineage>
</organism>
<dbReference type="InterPro" id="IPR024088">
    <property type="entry name" value="Tyr-tRNA-ligase_bac-type"/>
</dbReference>
<evidence type="ECO:0000256" key="2">
    <source>
        <dbReference type="ARBA" id="ARBA00022741"/>
    </source>
</evidence>
<proteinExistence type="inferred from homology"/>
<dbReference type="InterPro" id="IPR024107">
    <property type="entry name" value="Tyr-tRNA-ligase_bac_1"/>
</dbReference>
<dbReference type="InterPro" id="IPR002307">
    <property type="entry name" value="Tyr-tRNA-ligase"/>
</dbReference>
<evidence type="ECO:0000259" key="10">
    <source>
        <dbReference type="SMART" id="SM00363"/>
    </source>
</evidence>
<evidence type="ECO:0000256" key="7">
    <source>
        <dbReference type="ARBA" id="ARBA00048248"/>
    </source>
</evidence>
<evidence type="ECO:0000256" key="1">
    <source>
        <dbReference type="ARBA" id="ARBA00022598"/>
    </source>
</evidence>
<comment type="caution">
    <text evidence="11">The sequence shown here is derived from an EMBL/GenBank/DDBJ whole genome shotgun (WGS) entry which is preliminary data.</text>
</comment>
<evidence type="ECO:0000256" key="6">
    <source>
        <dbReference type="ARBA" id="ARBA00023146"/>
    </source>
</evidence>
<dbReference type="GO" id="GO:0004831">
    <property type="term" value="F:tyrosine-tRNA ligase activity"/>
    <property type="evidence" value="ECO:0007669"/>
    <property type="project" value="UniProtKB-UniRule"/>
</dbReference>
<name>A0A841GXA8_9BACT</name>
<keyword evidence="3 8" id="KW-0067">ATP-binding</keyword>
<gene>
    <name evidence="8" type="primary">tyrS</name>
    <name evidence="11" type="ORF">HNQ61_001383</name>
</gene>
<comment type="similarity">
    <text evidence="8">Belongs to the class-I aminoacyl-tRNA synthetase family. TyrS type 1 subfamily.</text>
</comment>
<dbReference type="CDD" id="cd00165">
    <property type="entry name" value="S4"/>
    <property type="match status" value="1"/>
</dbReference>
<evidence type="ECO:0000256" key="4">
    <source>
        <dbReference type="ARBA" id="ARBA00022884"/>
    </source>
</evidence>
<comment type="subcellular location">
    <subcellularLocation>
        <location evidence="8">Cytoplasm</location>
    </subcellularLocation>
</comment>
<sequence length="427" mass="45921">MAAIDFFADLEARGLVHGSSEGVREFLSAGPATGYIGFDPTASGLHVGSLVQILALARLQRAGHNPIALVGGGTGMIGDPSGKTAERKLQTREQVMENVAGIRAELERFLDFSGPGAARMVDNHDWLSGLGLIDFLRDVGKHFTINYMLAKDSVSRRMEQEGGLSVTEFAYSLLQAYDFAELSDRYGALLQVGGSDQWGNITAGMELIRRTRGKQAHGIVQPLITTASGAKFGKTETGTVWLSAERTSPFRFFQFWLNTEDRDVERYLKTFTFLPLDEIAGLVQEHEANAAARGGQRRLAVEVTRLVHGDEGLARAERATGVLFGGTAPQELPAVELLDVFADVPSTEAARDRFGGEGVGIVDLLAEAGVAASKGEARRLISGGGISLNGARVSSPDQRVRTEDAIDGEVLILRKGKKENRVVRLVG</sequence>
<dbReference type="PROSITE" id="PS50889">
    <property type="entry name" value="S4"/>
    <property type="match status" value="1"/>
</dbReference>
<dbReference type="Pfam" id="PF22421">
    <property type="entry name" value="SYY_C-terminal"/>
    <property type="match status" value="1"/>
</dbReference>
<dbReference type="SUPFAM" id="SSF52374">
    <property type="entry name" value="Nucleotidylyl transferase"/>
    <property type="match status" value="1"/>
</dbReference>
<evidence type="ECO:0000313" key="11">
    <source>
        <dbReference type="EMBL" id="MBB6069766.1"/>
    </source>
</evidence>
<evidence type="ECO:0000256" key="5">
    <source>
        <dbReference type="ARBA" id="ARBA00022917"/>
    </source>
</evidence>
<dbReference type="Proteomes" id="UP000582837">
    <property type="component" value="Unassembled WGS sequence"/>
</dbReference>
<dbReference type="HAMAP" id="MF_02006">
    <property type="entry name" value="Tyr_tRNA_synth_type1"/>
    <property type="match status" value="1"/>
</dbReference>
<evidence type="ECO:0000256" key="3">
    <source>
        <dbReference type="ARBA" id="ARBA00022840"/>
    </source>
</evidence>
<dbReference type="Gene3D" id="3.10.290.10">
    <property type="entry name" value="RNA-binding S4 domain"/>
    <property type="match status" value="1"/>
</dbReference>
<keyword evidence="12" id="KW-1185">Reference proteome</keyword>
<dbReference type="InterPro" id="IPR014729">
    <property type="entry name" value="Rossmann-like_a/b/a_fold"/>
</dbReference>